<evidence type="ECO:0000256" key="1">
    <source>
        <dbReference type="SAM" id="MobiDB-lite"/>
    </source>
</evidence>
<dbReference type="Proteomes" id="UP000709295">
    <property type="component" value="Unassembled WGS sequence"/>
</dbReference>
<feature type="compositionally biased region" description="Low complexity" evidence="1">
    <location>
        <begin position="192"/>
        <end position="212"/>
    </location>
</feature>
<evidence type="ECO:0000313" key="2">
    <source>
        <dbReference type="EMBL" id="KAG6949148.1"/>
    </source>
</evidence>
<dbReference type="EMBL" id="JAENGY010001462">
    <property type="protein sequence ID" value="KAG6949148.1"/>
    <property type="molecule type" value="Genomic_DNA"/>
</dbReference>
<evidence type="ECO:0000313" key="3">
    <source>
        <dbReference type="Proteomes" id="UP000709295"/>
    </source>
</evidence>
<proteinExistence type="predicted"/>
<organism evidence="2 3">
    <name type="scientific">Phytophthora aleatoria</name>
    <dbReference type="NCBI Taxonomy" id="2496075"/>
    <lineage>
        <taxon>Eukaryota</taxon>
        <taxon>Sar</taxon>
        <taxon>Stramenopiles</taxon>
        <taxon>Oomycota</taxon>
        <taxon>Peronosporomycetes</taxon>
        <taxon>Peronosporales</taxon>
        <taxon>Peronosporaceae</taxon>
        <taxon>Phytophthora</taxon>
    </lineage>
</organism>
<feature type="compositionally biased region" description="Polar residues" evidence="1">
    <location>
        <begin position="132"/>
        <end position="167"/>
    </location>
</feature>
<protein>
    <submittedName>
        <fullName evidence="2">Uncharacterized protein</fullName>
    </submittedName>
</protein>
<name>A0A8J5M340_9STRA</name>
<feature type="region of interest" description="Disordered" evidence="1">
    <location>
        <begin position="132"/>
        <end position="212"/>
    </location>
</feature>
<gene>
    <name evidence="2" type="ORF">JG688_00014761</name>
</gene>
<dbReference type="AlphaFoldDB" id="A0A8J5M340"/>
<reference evidence="2" key="1">
    <citation type="submission" date="2021-01" db="EMBL/GenBank/DDBJ databases">
        <title>Phytophthora aleatoria, a newly-described species from Pinus radiata is distinct from Phytophthora cactorum isolates based on comparative genomics.</title>
        <authorList>
            <person name="Mcdougal R."/>
            <person name="Panda P."/>
            <person name="Williams N."/>
            <person name="Studholme D.J."/>
        </authorList>
    </citation>
    <scope>NUCLEOTIDE SEQUENCE</scope>
    <source>
        <strain evidence="2">NZFS 4037</strain>
    </source>
</reference>
<keyword evidence="3" id="KW-1185">Reference proteome</keyword>
<sequence length="306" mass="33761">MVTPRDGATNTAINAAVTPPGQILQERVRVLSYPERVRTPVDASHSSPTSRNYRLLLQPIVKATVGQRDTSGDTLDGFIASGSSFQDIRKKLWEQFRQHTKGRAVKTHGTWSVEPASIYIWISAMQFKAKSASTQHSNDKNSNQATSNESSTSQISGKLNHEITNPGVTDVRANPNDPDERANPDSNNKILPRAGAPASRTPPTTRVTRTQRATSTMAAAIEQNTCSQSCNNEIFSHSCNNECGKLTEHQKVQRRCLQAIKLGRQSGGTSKKSAVKHMGQLHVVKYPKEKLAMIKKRSKGYVMRVW</sequence>
<accession>A0A8J5M340</accession>
<comment type="caution">
    <text evidence="2">The sequence shown here is derived from an EMBL/GenBank/DDBJ whole genome shotgun (WGS) entry which is preliminary data.</text>
</comment>